<dbReference type="EMBL" id="JUIV01000016">
    <property type="protein sequence ID" value="RYJ37385.1"/>
    <property type="molecule type" value="Genomic_DNA"/>
</dbReference>
<feature type="domain" description="Glycosyl hydrolase family 95 N-terminal" evidence="1">
    <location>
        <begin position="29"/>
        <end position="279"/>
    </location>
</feature>
<evidence type="ECO:0000259" key="1">
    <source>
        <dbReference type="Pfam" id="PF14498"/>
    </source>
</evidence>
<evidence type="ECO:0000313" key="4">
    <source>
        <dbReference type="EMBL" id="RYJ37385.1"/>
    </source>
</evidence>
<dbReference type="Proteomes" id="UP000290433">
    <property type="component" value="Unassembled WGS sequence"/>
</dbReference>
<dbReference type="InterPro" id="IPR012341">
    <property type="entry name" value="6hp_glycosidase-like_sf"/>
</dbReference>
<dbReference type="Pfam" id="PF22124">
    <property type="entry name" value="Glyco_hydro_95_cat"/>
    <property type="match status" value="1"/>
</dbReference>
<sequence>MPYHSLQKNLFLVLTLTGFSVFAQKDLKLQYNQPAVEWTEALPIGNGTLGAMVFGRVDSELIQLNEATLWSGGPVHQNVNPDAFKNLALIREALQNEDFEKANILTKNMQGPYSESFMPMGDLILKQDFGGQKIENYNRSLDLQTGLAVTDFTIAGVKYKREIFASAPAQCIIIKLSADQLKKLSVTLDASSLLKNERIVQNQTLVLKGKAPSHSDPNYIDYNQEPVIYEDPSGCRGMRFELIIKPIIKDGEISSEGNKLVIKNASEILLFVSAATSFNGFGKCPDSEGKDEHKFAESPIKKAVTKKYDSLLKEHIADFQRLFNRVSLKLNEKETNKSNLATDIRLEEYAKGQKDAGLEALFFQFGRYLLISSSRTHNAPANLQGIWNNKLRAPWSSNYTTNINLQMNYWPVESGSLPELFFPLDDYVKNASVTGAETAKSYYHANGWVLHHNSDIWAMTNPVGDFGKGDPMWANWYMGANWLSRHLWEHYEYTGDKSYLKKVYPIIKGASEFSLDWLQKDKNGHLVTMPSTSPENIFYYDGKKQGTVTTASTMDIGIIKDLFENTVEASKVLNTDSEFREKVKKAAEELLPFQIGSKGQLQEWYKDFEEEDPHHRHTSHLYALHPANLISPLNTPELAAAAKKTLELRGDDGTGWSLAWKVNMWARLLDGNHAYTLFKNQLRLTKDNDPKYKRHGGCYPNLFDAHPPFQIDGNFAGTAGVIEMLMQSQNKEIHLLPALPDSWTDGEIRGITAKGNFTVDIKWNEGKMIHAKIISNIGGTCSIRSSLPFAVEKLNIKSEKSSIGYTAVFETKKGISYNITPIK</sequence>
<reference evidence="4 5" key="1">
    <citation type="submission" date="2014-12" db="EMBL/GenBank/DDBJ databases">
        <title>Genome sequence of Flavobacterium anhuiense RCM74.</title>
        <authorList>
            <person name="Kim J.F."/>
            <person name="Song J.Y."/>
            <person name="Kwak M.-J."/>
            <person name="Lee S.-W."/>
        </authorList>
    </citation>
    <scope>NUCLEOTIDE SEQUENCE [LARGE SCALE GENOMIC DNA]</scope>
    <source>
        <strain evidence="4 5">RCM74</strain>
    </source>
</reference>
<dbReference type="PIRSF" id="PIRSF007663">
    <property type="entry name" value="UCP007663"/>
    <property type="match status" value="1"/>
</dbReference>
<dbReference type="Gene3D" id="2.70.98.50">
    <property type="entry name" value="putative glycoside hydrolase family protein from bacillus halodurans"/>
    <property type="match status" value="1"/>
</dbReference>
<comment type="caution">
    <text evidence="4">The sequence shown here is derived from an EMBL/GenBank/DDBJ whole genome shotgun (WGS) entry which is preliminary data.</text>
</comment>
<accession>A0A444VUR0</accession>
<dbReference type="FunFam" id="1.50.10.10:FF:000028">
    <property type="entry name" value="Alpha-L-fucosidase 2"/>
    <property type="match status" value="1"/>
</dbReference>
<evidence type="ECO:0000259" key="3">
    <source>
        <dbReference type="Pfam" id="PF22124"/>
    </source>
</evidence>
<organism evidence="4 5">
    <name type="scientific">Flavobacterium anhuiense</name>
    <dbReference type="NCBI Taxonomy" id="459526"/>
    <lineage>
        <taxon>Bacteria</taxon>
        <taxon>Pseudomonadati</taxon>
        <taxon>Bacteroidota</taxon>
        <taxon>Flavobacteriia</taxon>
        <taxon>Flavobacteriales</taxon>
        <taxon>Flavobacteriaceae</taxon>
        <taxon>Flavobacterium</taxon>
    </lineage>
</organism>
<dbReference type="Gene3D" id="2.60.40.1180">
    <property type="entry name" value="Golgi alpha-mannosidase II"/>
    <property type="match status" value="1"/>
</dbReference>
<dbReference type="InterPro" id="IPR013780">
    <property type="entry name" value="Glyco_hydro_b"/>
</dbReference>
<proteinExistence type="predicted"/>
<name>A0A444VUR0_9FLAO</name>
<dbReference type="PANTHER" id="PTHR31084">
    <property type="entry name" value="ALPHA-L-FUCOSIDASE 2"/>
    <property type="match status" value="1"/>
</dbReference>
<evidence type="ECO:0000313" key="5">
    <source>
        <dbReference type="Proteomes" id="UP000290433"/>
    </source>
</evidence>
<dbReference type="RefSeq" id="WP_129748326.1">
    <property type="nucleotide sequence ID" value="NZ_JUIV01000016.1"/>
</dbReference>
<dbReference type="InterPro" id="IPR054363">
    <property type="entry name" value="GH95_cat"/>
</dbReference>
<protein>
    <submittedName>
        <fullName evidence="4">Putative alpha-L-fucosidase</fullName>
    </submittedName>
</protein>
<dbReference type="GO" id="GO:0005975">
    <property type="term" value="P:carbohydrate metabolic process"/>
    <property type="evidence" value="ECO:0007669"/>
    <property type="project" value="InterPro"/>
</dbReference>
<dbReference type="Gene3D" id="1.50.10.10">
    <property type="match status" value="1"/>
</dbReference>
<evidence type="ECO:0000259" key="2">
    <source>
        <dbReference type="Pfam" id="PF21307"/>
    </source>
</evidence>
<gene>
    <name evidence="4" type="ORF">NU08_3556</name>
</gene>
<dbReference type="InterPro" id="IPR049053">
    <property type="entry name" value="AFCA-like_C"/>
</dbReference>
<feature type="domain" description="Glycosyl hydrolase family 95 catalytic" evidence="3">
    <location>
        <begin position="307"/>
        <end position="725"/>
    </location>
</feature>
<dbReference type="AlphaFoldDB" id="A0A444VUR0"/>
<dbReference type="InterPro" id="IPR027414">
    <property type="entry name" value="GH95_N_dom"/>
</dbReference>
<dbReference type="PANTHER" id="PTHR31084:SF0">
    <property type="entry name" value="ALPHA-L-FUCOSIDASE 2"/>
    <property type="match status" value="1"/>
</dbReference>
<dbReference type="InterPro" id="IPR008928">
    <property type="entry name" value="6-hairpin_glycosidase_sf"/>
</dbReference>
<dbReference type="Pfam" id="PF21307">
    <property type="entry name" value="Glyco_hydro_95_C"/>
    <property type="match status" value="1"/>
</dbReference>
<feature type="domain" description="Alpha fucosidase A-like C-terminal" evidence="2">
    <location>
        <begin position="727"/>
        <end position="819"/>
    </location>
</feature>
<dbReference type="Pfam" id="PF14498">
    <property type="entry name" value="Glyco_hyd_65N_2"/>
    <property type="match status" value="1"/>
</dbReference>
<dbReference type="InterPro" id="IPR016518">
    <property type="entry name" value="Alpha-L-fucosidase"/>
</dbReference>
<dbReference type="OrthoDB" id="9802600at2"/>
<dbReference type="SUPFAM" id="SSF48208">
    <property type="entry name" value="Six-hairpin glycosidases"/>
    <property type="match status" value="1"/>
</dbReference>
<dbReference type="GO" id="GO:0004560">
    <property type="term" value="F:alpha-L-fucosidase activity"/>
    <property type="evidence" value="ECO:0007669"/>
    <property type="project" value="InterPro"/>
</dbReference>